<dbReference type="CDD" id="cd22529">
    <property type="entry name" value="KH-II_NusA_rpt2"/>
    <property type="match status" value="1"/>
</dbReference>
<comment type="caution">
    <text evidence="9">The sequence shown here is derived from an EMBL/GenBank/DDBJ whole genome shotgun (WGS) entry which is preliminary data.</text>
</comment>
<evidence type="ECO:0000256" key="4">
    <source>
        <dbReference type="ARBA" id="ARBA00022884"/>
    </source>
</evidence>
<dbReference type="EMBL" id="WSRP01000003">
    <property type="protein sequence ID" value="MVX55909.1"/>
    <property type="molecule type" value="Genomic_DNA"/>
</dbReference>
<dbReference type="CDD" id="cd04455">
    <property type="entry name" value="S1_NusA"/>
    <property type="match status" value="1"/>
</dbReference>
<dbReference type="Pfam" id="PF14520">
    <property type="entry name" value="HHH_5"/>
    <property type="match status" value="1"/>
</dbReference>
<dbReference type="GO" id="GO:0003723">
    <property type="term" value="F:RNA binding"/>
    <property type="evidence" value="ECO:0007669"/>
    <property type="project" value="UniProtKB-UniRule"/>
</dbReference>
<dbReference type="PROSITE" id="PS50126">
    <property type="entry name" value="S1"/>
    <property type="match status" value="1"/>
</dbReference>
<dbReference type="NCBIfam" id="TIGR01954">
    <property type="entry name" value="nusA_Cterm_rpt"/>
    <property type="match status" value="1"/>
</dbReference>
<dbReference type="InterPro" id="IPR015946">
    <property type="entry name" value="KH_dom-like_a/b"/>
</dbReference>
<evidence type="ECO:0000313" key="10">
    <source>
        <dbReference type="Proteomes" id="UP000472580"/>
    </source>
</evidence>
<dbReference type="InterPro" id="IPR013735">
    <property type="entry name" value="TF_NusA_N"/>
</dbReference>
<dbReference type="SUPFAM" id="SSF69705">
    <property type="entry name" value="Transcription factor NusA, N-terminal domain"/>
    <property type="match status" value="1"/>
</dbReference>
<dbReference type="InterPro" id="IPR058582">
    <property type="entry name" value="KH_NusA_2nd"/>
</dbReference>
<dbReference type="FunFam" id="3.30.300.20:FF:000002">
    <property type="entry name" value="Transcription termination/antitermination protein NusA"/>
    <property type="match status" value="1"/>
</dbReference>
<keyword evidence="1 7" id="KW-0806">Transcription termination</keyword>
<dbReference type="InterPro" id="IPR010213">
    <property type="entry name" value="TF_NusA"/>
</dbReference>
<dbReference type="GO" id="GO:0005829">
    <property type="term" value="C:cytosol"/>
    <property type="evidence" value="ECO:0007669"/>
    <property type="project" value="TreeGrafter"/>
</dbReference>
<dbReference type="AlphaFoldDB" id="A0A6L6YGI0"/>
<dbReference type="RefSeq" id="WP_160334341.1">
    <property type="nucleotide sequence ID" value="NZ_CALPCR010000010.1"/>
</dbReference>
<dbReference type="InterPro" id="IPR010214">
    <property type="entry name" value="Tscrpt_termin_fac_NusA_C_rpt"/>
</dbReference>
<dbReference type="Pfam" id="PF13184">
    <property type="entry name" value="KH_NusA_1st"/>
    <property type="match status" value="1"/>
</dbReference>
<dbReference type="GO" id="GO:0003700">
    <property type="term" value="F:DNA-binding transcription factor activity"/>
    <property type="evidence" value="ECO:0007669"/>
    <property type="project" value="InterPro"/>
</dbReference>
<organism evidence="9 10">
    <name type="scientific">Parasutterella muris</name>
    <dbReference type="NCBI Taxonomy" id="2565572"/>
    <lineage>
        <taxon>Bacteria</taxon>
        <taxon>Pseudomonadati</taxon>
        <taxon>Pseudomonadota</taxon>
        <taxon>Betaproteobacteria</taxon>
        <taxon>Burkholderiales</taxon>
        <taxon>Sutterellaceae</taxon>
        <taxon>Parasutterella</taxon>
    </lineage>
</organism>
<dbReference type="SUPFAM" id="SSF47794">
    <property type="entry name" value="Rad51 N-terminal domain-like"/>
    <property type="match status" value="2"/>
</dbReference>
<dbReference type="Pfam" id="PF26594">
    <property type="entry name" value="KH_NusA_2nd"/>
    <property type="match status" value="1"/>
</dbReference>
<comment type="subcellular location">
    <subcellularLocation>
        <location evidence="7">Cytoplasm</location>
    </subcellularLocation>
</comment>
<dbReference type="PANTHER" id="PTHR22648:SF0">
    <property type="entry name" value="TRANSCRIPTION TERMINATION_ANTITERMINATION PROTEIN NUSA"/>
    <property type="match status" value="1"/>
</dbReference>
<evidence type="ECO:0000256" key="2">
    <source>
        <dbReference type="ARBA" id="ARBA00022490"/>
    </source>
</evidence>
<name>A0A6L6YGI0_9BURK</name>
<dbReference type="Proteomes" id="UP000472580">
    <property type="component" value="Unassembled WGS sequence"/>
</dbReference>
<sequence>MSRALLEMVEVLAHEKNVDKSVVLGALESALASAVKKSEFPGTDADIVVKVDPETGDQQVWRQWKIVPDEDGLQEPDREILHWEAEEDYSDQGPTEIGDYVKEPLKEVNVTGRRFATDAKQVILQKLREAERTQLLNEFLANYKDVKIVTGQVKRFDKSDMIVEIGRIDARLPRSEMIPNEIYRINDRIRAYILKIDPTSRQQQIILSRTCNEFLAELLRQVVPEFNEGLLEMKGVARIPGRRAKVAVQVKDKRIDPIGSCVGVRGARIQSVSSELFNERVDIIRWSDQPAEFVISSLSPATISSIIVHEDEGRMEVVTPDEENTRIAKGTDYINVKLASALTGYEIDVMDHDQAEKKREEEIAPRRKELMDALNVDEEIAQLLIENGIETVEEVAYLPEEELLSIEQFDEDLVKELRSVARNALITKALKREELLKWADPALIDLSGMTTEIAEKLHPAGITNLEQLADLATDELVEMTGISEEKAAELITKAREHWNQ</sequence>
<dbReference type="GO" id="GO:0006353">
    <property type="term" value="P:DNA-templated transcription termination"/>
    <property type="evidence" value="ECO:0007669"/>
    <property type="project" value="UniProtKB-UniRule"/>
</dbReference>
<evidence type="ECO:0000256" key="1">
    <source>
        <dbReference type="ARBA" id="ARBA00022472"/>
    </source>
</evidence>
<dbReference type="SUPFAM" id="SSF54814">
    <property type="entry name" value="Prokaryotic type KH domain (KH-domain type II)"/>
    <property type="match status" value="1"/>
</dbReference>
<dbReference type="InterPro" id="IPR009019">
    <property type="entry name" value="KH_sf_prok-type"/>
</dbReference>
<dbReference type="SUPFAM" id="SSF50249">
    <property type="entry name" value="Nucleic acid-binding proteins"/>
    <property type="match status" value="1"/>
</dbReference>
<dbReference type="Pfam" id="PF08529">
    <property type="entry name" value="NusA_N"/>
    <property type="match status" value="1"/>
</dbReference>
<dbReference type="InterPro" id="IPR010995">
    <property type="entry name" value="DNA_repair_Rad51/TF_NusA_a-hlx"/>
</dbReference>
<evidence type="ECO:0000259" key="8">
    <source>
        <dbReference type="PROSITE" id="PS50126"/>
    </source>
</evidence>
<dbReference type="GO" id="GO:0031564">
    <property type="term" value="P:transcription antitermination"/>
    <property type="evidence" value="ECO:0007669"/>
    <property type="project" value="UniProtKB-UniRule"/>
</dbReference>
<comment type="similarity">
    <text evidence="7">Belongs to the NusA family.</text>
</comment>
<evidence type="ECO:0000313" key="9">
    <source>
        <dbReference type="EMBL" id="MVX55909.1"/>
    </source>
</evidence>
<evidence type="ECO:0000256" key="3">
    <source>
        <dbReference type="ARBA" id="ARBA00022814"/>
    </source>
</evidence>
<dbReference type="Pfam" id="PF00575">
    <property type="entry name" value="S1"/>
    <property type="match status" value="1"/>
</dbReference>
<dbReference type="Gene3D" id="3.30.300.20">
    <property type="match status" value="2"/>
</dbReference>
<dbReference type="CDD" id="cd02134">
    <property type="entry name" value="KH-II_NusA_rpt1"/>
    <property type="match status" value="1"/>
</dbReference>
<dbReference type="InterPro" id="IPR003029">
    <property type="entry name" value="S1_domain"/>
</dbReference>
<reference evidence="9 10" key="1">
    <citation type="submission" date="2019-12" db="EMBL/GenBank/DDBJ databases">
        <title>Microbes associate with the intestines of laboratory mice.</title>
        <authorList>
            <person name="Navarre W."/>
            <person name="Wong E."/>
        </authorList>
    </citation>
    <scope>NUCLEOTIDE SEQUENCE [LARGE SCALE GENOMIC DNA]</scope>
    <source>
        <strain evidence="9 10">NM82_D38</strain>
    </source>
</reference>
<evidence type="ECO:0000256" key="7">
    <source>
        <dbReference type="HAMAP-Rule" id="MF_00945"/>
    </source>
</evidence>
<feature type="domain" description="S1 motif" evidence="8">
    <location>
        <begin position="146"/>
        <end position="210"/>
    </location>
</feature>
<keyword evidence="4 7" id="KW-0694">RNA-binding</keyword>
<keyword evidence="3 7" id="KW-0889">Transcription antitermination</keyword>
<dbReference type="SMART" id="SM00316">
    <property type="entry name" value="S1"/>
    <property type="match status" value="1"/>
</dbReference>
<keyword evidence="2 7" id="KW-0963">Cytoplasm</keyword>
<proteinExistence type="inferred from homology"/>
<dbReference type="HAMAP" id="MF_00945_B">
    <property type="entry name" value="NusA_B"/>
    <property type="match status" value="1"/>
</dbReference>
<dbReference type="GO" id="GO:0000166">
    <property type="term" value="F:nucleotide binding"/>
    <property type="evidence" value="ECO:0007669"/>
    <property type="project" value="InterPro"/>
</dbReference>
<evidence type="ECO:0000256" key="5">
    <source>
        <dbReference type="ARBA" id="ARBA00023015"/>
    </source>
</evidence>
<dbReference type="Gene3D" id="1.10.150.20">
    <property type="entry name" value="5' to 3' exonuclease, C-terminal subdomain"/>
    <property type="match status" value="2"/>
</dbReference>
<comment type="function">
    <text evidence="7">Participates in both transcription termination and antitermination.</text>
</comment>
<dbReference type="NCBIfam" id="TIGR01953">
    <property type="entry name" value="NusA"/>
    <property type="match status" value="1"/>
</dbReference>
<keyword evidence="5 7" id="KW-0805">Transcription regulation</keyword>
<dbReference type="InterPro" id="IPR030842">
    <property type="entry name" value="TF_NusA_bacterial"/>
</dbReference>
<dbReference type="PANTHER" id="PTHR22648">
    <property type="entry name" value="TRANSCRIPTION TERMINATION FACTOR NUSA"/>
    <property type="match status" value="1"/>
</dbReference>
<dbReference type="InterPro" id="IPR012340">
    <property type="entry name" value="NA-bd_OB-fold"/>
</dbReference>
<dbReference type="OrthoDB" id="9807233at2"/>
<keyword evidence="10" id="KW-1185">Reference proteome</keyword>
<protein>
    <recommendedName>
        <fullName evidence="7">Transcription termination/antitermination protein NusA</fullName>
    </recommendedName>
</protein>
<keyword evidence="6 7" id="KW-0804">Transcription</keyword>
<dbReference type="InterPro" id="IPR025249">
    <property type="entry name" value="TF_NusA_KH_1st"/>
</dbReference>
<dbReference type="Gene3D" id="2.40.50.140">
    <property type="entry name" value="Nucleic acid-binding proteins"/>
    <property type="match status" value="1"/>
</dbReference>
<dbReference type="Gene3D" id="3.30.1480.10">
    <property type="entry name" value="NusA, N-terminal domain"/>
    <property type="match status" value="1"/>
</dbReference>
<gene>
    <name evidence="7 9" type="primary">nusA</name>
    <name evidence="9" type="ORF">E5987_01640</name>
</gene>
<dbReference type="InterPro" id="IPR036555">
    <property type="entry name" value="NusA_N_sf"/>
</dbReference>
<accession>A0A6L6YGI0</accession>
<comment type="subunit">
    <text evidence="7">Monomer. Binds directly to the core enzyme of the DNA-dependent RNA polymerase and to nascent RNA.</text>
</comment>
<evidence type="ECO:0000256" key="6">
    <source>
        <dbReference type="ARBA" id="ARBA00023163"/>
    </source>
</evidence>